<evidence type="ECO:0000313" key="3">
    <source>
        <dbReference type="Proteomes" id="UP000320762"/>
    </source>
</evidence>
<proteinExistence type="predicted"/>
<name>A0A550CHW2_9AGAR</name>
<evidence type="ECO:0000313" key="2">
    <source>
        <dbReference type="EMBL" id="TRM64392.1"/>
    </source>
</evidence>
<comment type="caution">
    <text evidence="2">The sequence shown here is derived from an EMBL/GenBank/DDBJ whole genome shotgun (WGS) entry which is preliminary data.</text>
</comment>
<feature type="compositionally biased region" description="Acidic residues" evidence="1">
    <location>
        <begin position="1"/>
        <end position="15"/>
    </location>
</feature>
<reference evidence="2 3" key="1">
    <citation type="journal article" date="2019" name="New Phytol.">
        <title>Comparative genomics reveals unique wood-decay strategies and fruiting body development in the Schizophyllaceae.</title>
        <authorList>
            <person name="Almasi E."/>
            <person name="Sahu N."/>
            <person name="Krizsan K."/>
            <person name="Balint B."/>
            <person name="Kovacs G.M."/>
            <person name="Kiss B."/>
            <person name="Cseklye J."/>
            <person name="Drula E."/>
            <person name="Henrissat B."/>
            <person name="Nagy I."/>
            <person name="Chovatia M."/>
            <person name="Adam C."/>
            <person name="LaButti K."/>
            <person name="Lipzen A."/>
            <person name="Riley R."/>
            <person name="Grigoriev I.V."/>
            <person name="Nagy L.G."/>
        </authorList>
    </citation>
    <scope>NUCLEOTIDE SEQUENCE [LARGE SCALE GENOMIC DNA]</scope>
    <source>
        <strain evidence="2 3">NL-1724</strain>
    </source>
</reference>
<keyword evidence="3" id="KW-1185">Reference proteome</keyword>
<feature type="compositionally biased region" description="Basic and acidic residues" evidence="1">
    <location>
        <begin position="316"/>
        <end position="326"/>
    </location>
</feature>
<dbReference type="Proteomes" id="UP000320762">
    <property type="component" value="Unassembled WGS sequence"/>
</dbReference>
<feature type="compositionally biased region" description="Basic residues" evidence="1">
    <location>
        <begin position="453"/>
        <end position="471"/>
    </location>
</feature>
<accession>A0A550CHW2</accession>
<feature type="compositionally biased region" description="Low complexity" evidence="1">
    <location>
        <begin position="516"/>
        <end position="537"/>
    </location>
</feature>
<feature type="compositionally biased region" description="Basic and acidic residues" evidence="1">
    <location>
        <begin position="293"/>
        <end position="305"/>
    </location>
</feature>
<feature type="compositionally biased region" description="Acidic residues" evidence="1">
    <location>
        <begin position="390"/>
        <end position="400"/>
    </location>
</feature>
<dbReference type="STRING" id="97359.A0A550CHW2"/>
<sequence>MSDEDAFVADSEDEQDTARPLLLKPQATDSVSQFTNPPSELQGDTSTISNATTAPPPRPRPKPRPKKRPTEDSSIGQDSKDPSVDESKILDFPSGTASTIADRAKTRARNAGRNPLFTTDVIDMTLSEDSLDELDTFVQPPKRRTPPKTSTSSNLDKTPVTQRTTPRRSSPPWVPTEPVSSQPPRIETISAQATSTTVSQASASSAGKRKRHEVDELAEDEALLPPPPTFFAAPTPLPEEPPPEKAAPPALSREPSIEAPPVKKRSRKKAQDDDDEDFEVSVATKKKPRAKKAPKEKAPPKEKVPKQKAPKKVKGKGKEKADDSFKSAETIIDSGDEGGGGMQLGDLPKNPSPAAPSAETLEPPDPPILAPSGSRTAKKRSSTNARLDDDNGNPDSDDELGNPVVIIRTAPRRRTKKARIDSDDEADPPIDNIEKPASEAPAPEEEEVAPQGKGKKTKTKAGTAKKGRKKATPPPQDAHDPEDFKAPPAEVLPPKENVEPTPEGDGDPPLPETRETTPTAADPDAAPAGGSEPAGQPVTPKYASLTSRYSVAPRTKSTPMSELIKRVNSSTGSSRKSFGGTAYSPYLKASRSMLSKIAPLHPNRRTPPPPLPPPPPRKKTKKELEMEERWEEELVESVGGVTEWACMTDDERKEARKLKKEREMAGWED</sequence>
<dbReference type="EMBL" id="VDMD01000007">
    <property type="protein sequence ID" value="TRM64392.1"/>
    <property type="molecule type" value="Genomic_DNA"/>
</dbReference>
<feature type="compositionally biased region" description="Pro residues" evidence="1">
    <location>
        <begin position="605"/>
        <end position="615"/>
    </location>
</feature>
<organism evidence="2 3">
    <name type="scientific">Schizophyllum amplum</name>
    <dbReference type="NCBI Taxonomy" id="97359"/>
    <lineage>
        <taxon>Eukaryota</taxon>
        <taxon>Fungi</taxon>
        <taxon>Dikarya</taxon>
        <taxon>Basidiomycota</taxon>
        <taxon>Agaricomycotina</taxon>
        <taxon>Agaricomycetes</taxon>
        <taxon>Agaricomycetidae</taxon>
        <taxon>Agaricales</taxon>
        <taxon>Schizophyllaceae</taxon>
        <taxon>Schizophyllum</taxon>
    </lineage>
</organism>
<dbReference type="AlphaFoldDB" id="A0A550CHW2"/>
<evidence type="ECO:0000256" key="1">
    <source>
        <dbReference type="SAM" id="MobiDB-lite"/>
    </source>
</evidence>
<feature type="region of interest" description="Disordered" evidence="1">
    <location>
        <begin position="132"/>
        <end position="629"/>
    </location>
</feature>
<dbReference type="OrthoDB" id="3271227at2759"/>
<feature type="region of interest" description="Disordered" evidence="1">
    <location>
        <begin position="1"/>
        <end position="119"/>
    </location>
</feature>
<feature type="compositionally biased region" description="Polar residues" evidence="1">
    <location>
        <begin position="27"/>
        <end position="53"/>
    </location>
</feature>
<feature type="compositionally biased region" description="Polar residues" evidence="1">
    <location>
        <begin position="544"/>
        <end position="560"/>
    </location>
</feature>
<gene>
    <name evidence="2" type="ORF">BD626DRAFT_491660</name>
</gene>
<feature type="compositionally biased region" description="Basic and acidic residues" evidence="1">
    <location>
        <begin position="78"/>
        <end position="89"/>
    </location>
</feature>
<feature type="compositionally biased region" description="Polar residues" evidence="1">
    <location>
        <begin position="567"/>
        <end position="576"/>
    </location>
</feature>
<feature type="compositionally biased region" description="Low complexity" evidence="1">
    <location>
        <begin position="190"/>
        <end position="206"/>
    </location>
</feature>
<feature type="compositionally biased region" description="Polar residues" evidence="1">
    <location>
        <begin position="154"/>
        <end position="168"/>
    </location>
</feature>
<feature type="compositionally biased region" description="Basic residues" evidence="1">
    <location>
        <begin position="306"/>
        <end position="315"/>
    </location>
</feature>
<feature type="compositionally biased region" description="Pro residues" evidence="1">
    <location>
        <begin position="224"/>
        <end position="246"/>
    </location>
</feature>
<protein>
    <submittedName>
        <fullName evidence="2">Uncharacterized protein</fullName>
    </submittedName>
</protein>